<evidence type="ECO:0000313" key="3">
    <source>
        <dbReference type="Proteomes" id="UP000201588"/>
    </source>
</evidence>
<dbReference type="GeneID" id="28799516"/>
<feature type="coiled-coil region" evidence="1">
    <location>
        <begin position="93"/>
        <end position="131"/>
    </location>
</feature>
<dbReference type="OrthoDB" id="34270at10239"/>
<name>A0A142F1H4_9CAUD</name>
<dbReference type="KEGG" id="vg:28799516"/>
<dbReference type="RefSeq" id="YP_009275321.1">
    <property type="nucleotide sequence ID" value="NC_030925.1"/>
</dbReference>
<evidence type="ECO:0000256" key="1">
    <source>
        <dbReference type="SAM" id="Coils"/>
    </source>
</evidence>
<dbReference type="Proteomes" id="UP000201588">
    <property type="component" value="Segment"/>
</dbReference>
<sequence>MNTKVKNQDPISAEDLQEFGTYLITRQLRDEKHAKDIRRLSRRTTTLSDVAVVCEYLMNKHEQITTTMMEVIQVQQKVLEKLGATDEMFRQAKEEYNQIIQDVAKSIEQEKEALAKKLEEEKKKSEDTDGEV</sequence>
<reference evidence="2 3" key="1">
    <citation type="submission" date="2016-01" db="EMBL/GenBank/DDBJ databases">
        <title>Isolation and characterization of bacteriophages from East Africa Rift Valley soda lakes.</title>
        <authorList>
            <person name="van Zyl L.J."/>
            <person name="Nemavhulani S."/>
            <person name="Cowan D.A."/>
            <person name="Trindade M.I."/>
        </authorList>
    </citation>
    <scope>NUCLEOTIDE SEQUENCE [LARGE SCALE GENOMIC DNA]</scope>
</reference>
<keyword evidence="1" id="KW-0175">Coiled coil</keyword>
<protein>
    <submittedName>
        <fullName evidence="2">Uncharacterized protein</fullName>
    </submittedName>
</protein>
<proteinExistence type="predicted"/>
<dbReference type="EMBL" id="KU640380">
    <property type="protein sequence ID" value="AMQ66631.1"/>
    <property type="molecule type" value="Genomic_DNA"/>
</dbReference>
<accession>A0A142F1H4</accession>
<keyword evidence="3" id="KW-1185">Reference proteome</keyword>
<organism evidence="2 3">
    <name type="scientific">Bacillus phage Shbh1</name>
    <dbReference type="NCBI Taxonomy" id="1796992"/>
    <lineage>
        <taxon>Viruses</taxon>
        <taxon>Duplodnaviria</taxon>
        <taxon>Heunggongvirae</taxon>
        <taxon>Uroviricota</taxon>
        <taxon>Caudoviricetes</taxon>
        <taxon>Herelleviridae</taxon>
        <taxon>Bastillevirinae</taxon>
        <taxon>Shalavirus</taxon>
        <taxon>Shalavirus Shbh1</taxon>
    </lineage>
</organism>
<evidence type="ECO:0000313" key="2">
    <source>
        <dbReference type="EMBL" id="AMQ66631.1"/>
    </source>
</evidence>